<dbReference type="PANTHER" id="PTHR19229">
    <property type="entry name" value="ATP-BINDING CASSETTE TRANSPORTER SUBFAMILY A ABCA"/>
    <property type="match status" value="1"/>
</dbReference>
<dbReference type="FunFam" id="3.40.50.300:FF:000612">
    <property type="entry name" value="ATP-binding cassette, sub-family A (ABC1), member 2"/>
    <property type="match status" value="1"/>
</dbReference>
<comment type="function">
    <text evidence="27">In the soluble state, catalyzes glutaredoxin-like thiol disulfide exchange reactions with reduced glutathione as electron donor. Reduced in a glutathione-dependent way and secreted into the extracellular matrix where it activates TGM2 and promotes blood vessel growth during tissue remodeling as occurs in tumorigenesis. Can reduce specific cysteines in TGM2 and regulate cofactor binding. Can insert into membranes and form outwardly rectifying chloride ion channels. May participate in cellular growth control.</text>
</comment>
<dbReference type="SUPFAM" id="SSF47616">
    <property type="entry name" value="GST C-terminal domain-like"/>
    <property type="match status" value="1"/>
</dbReference>
<evidence type="ECO:0000256" key="2">
    <source>
        <dbReference type="ARBA" id="ARBA00004162"/>
    </source>
</evidence>
<evidence type="ECO:0000256" key="21">
    <source>
        <dbReference type="ARBA" id="ARBA00023157"/>
    </source>
</evidence>
<dbReference type="FunFam" id="1.20.1050.10:FF:000001">
    <property type="entry name" value="Chloride intracellular channel 2"/>
    <property type="match status" value="1"/>
</dbReference>
<dbReference type="PANTHER" id="PTHR19229:SF36">
    <property type="entry name" value="ATP-BINDING CASSETTE SUB-FAMILY A MEMBER 2"/>
    <property type="match status" value="1"/>
</dbReference>
<dbReference type="PRINTS" id="PR01263">
    <property type="entry name" value="INTCLCHANNEL"/>
</dbReference>
<evidence type="ECO:0000256" key="7">
    <source>
        <dbReference type="ARBA" id="ARBA00022475"/>
    </source>
</evidence>
<dbReference type="Pfam" id="PF22441">
    <property type="entry name" value="CLIC-like_N"/>
    <property type="match status" value="1"/>
</dbReference>
<evidence type="ECO:0000256" key="14">
    <source>
        <dbReference type="ARBA" id="ARBA00022741"/>
    </source>
</evidence>
<evidence type="ECO:0000256" key="20">
    <source>
        <dbReference type="ARBA" id="ARBA00023136"/>
    </source>
</evidence>
<evidence type="ECO:0000256" key="31">
    <source>
        <dbReference type="SAM" id="Phobius"/>
    </source>
</evidence>
<evidence type="ECO:0000256" key="22">
    <source>
        <dbReference type="ARBA" id="ARBA00023173"/>
    </source>
</evidence>
<dbReference type="CTD" id="20"/>
<evidence type="ECO:0000256" key="19">
    <source>
        <dbReference type="ARBA" id="ARBA00023065"/>
    </source>
</evidence>
<dbReference type="Gene3D" id="3.40.30.10">
    <property type="entry name" value="Glutaredoxin"/>
    <property type="match status" value="1"/>
</dbReference>
<keyword evidence="8" id="KW-0963">Cytoplasm</keyword>
<dbReference type="GO" id="GO:0005524">
    <property type="term" value="F:ATP binding"/>
    <property type="evidence" value="ECO:0007669"/>
    <property type="project" value="UniProtKB-KW"/>
</dbReference>
<dbReference type="InterPro" id="IPR036249">
    <property type="entry name" value="Thioredoxin-like_sf"/>
</dbReference>
<dbReference type="InterPro" id="IPR027417">
    <property type="entry name" value="P-loop_NTPase"/>
</dbReference>
<keyword evidence="19" id="KW-0406">Ion transport</keyword>
<dbReference type="AlphaFoldDB" id="A0A8N5EQD7"/>
<dbReference type="CDD" id="cd03061">
    <property type="entry name" value="GST_N_CLIC"/>
    <property type="match status" value="1"/>
</dbReference>
<keyword evidence="33" id="KW-1185">Reference proteome</keyword>
<gene>
    <name evidence="34" type="primary">ABCA2</name>
</gene>
<dbReference type="Pfam" id="PF00005">
    <property type="entry name" value="ABC_tran"/>
    <property type="match status" value="1"/>
</dbReference>
<evidence type="ECO:0000259" key="32">
    <source>
        <dbReference type="PROSITE" id="PS50893"/>
    </source>
</evidence>
<dbReference type="InterPro" id="IPR053823">
    <property type="entry name" value="CLIC_N"/>
</dbReference>
<organism evidence="33 34">
    <name type="scientific">Geospiza fortis</name>
    <name type="common">Medium ground-finch</name>
    <dbReference type="NCBI Taxonomy" id="48883"/>
    <lineage>
        <taxon>Eukaryota</taxon>
        <taxon>Metazoa</taxon>
        <taxon>Chordata</taxon>
        <taxon>Craniata</taxon>
        <taxon>Vertebrata</taxon>
        <taxon>Euteleostomi</taxon>
        <taxon>Archelosauria</taxon>
        <taxon>Archosauria</taxon>
        <taxon>Dinosauria</taxon>
        <taxon>Saurischia</taxon>
        <taxon>Theropoda</taxon>
        <taxon>Coelurosauria</taxon>
        <taxon>Aves</taxon>
        <taxon>Neognathae</taxon>
        <taxon>Neoaves</taxon>
        <taxon>Telluraves</taxon>
        <taxon>Australaves</taxon>
        <taxon>Passeriformes</taxon>
        <taxon>Thraupidae</taxon>
        <taxon>Geospiza</taxon>
    </lineage>
</organism>
<proteinExistence type="inferred from homology"/>
<evidence type="ECO:0000256" key="9">
    <source>
        <dbReference type="ARBA" id="ARBA00022525"/>
    </source>
</evidence>
<dbReference type="GO" id="GO:0005254">
    <property type="term" value="F:chloride channel activity"/>
    <property type="evidence" value="ECO:0007669"/>
    <property type="project" value="UniProtKB-KW"/>
</dbReference>
<evidence type="ECO:0000256" key="29">
    <source>
        <dbReference type="ARBA" id="ARBA00071967"/>
    </source>
</evidence>
<reference evidence="34" key="1">
    <citation type="submission" date="2025-08" db="UniProtKB">
        <authorList>
            <consortium name="RefSeq"/>
        </authorList>
    </citation>
    <scope>IDENTIFICATION</scope>
</reference>
<dbReference type="SUPFAM" id="SSF52540">
    <property type="entry name" value="P-loop containing nucleoside triphosphate hydrolases"/>
    <property type="match status" value="1"/>
</dbReference>
<dbReference type="InterPro" id="IPR002946">
    <property type="entry name" value="CLIC"/>
</dbReference>
<keyword evidence="15 34" id="KW-0067">ATP-binding</keyword>
<dbReference type="Gene3D" id="3.40.50.300">
    <property type="entry name" value="P-loop containing nucleotide triphosphate hydrolases"/>
    <property type="match status" value="1"/>
</dbReference>
<dbReference type="InterPro" id="IPR003439">
    <property type="entry name" value="ABC_transporter-like_ATP-bd"/>
</dbReference>
<feature type="transmembrane region" description="Helical" evidence="31">
    <location>
        <begin position="12"/>
        <end position="36"/>
    </location>
</feature>
<keyword evidence="9" id="KW-0964">Secreted</keyword>
<comment type="similarity">
    <text evidence="5">Belongs to the chloride channel CLIC family.</text>
</comment>
<evidence type="ECO:0000256" key="3">
    <source>
        <dbReference type="ARBA" id="ARBA00004496"/>
    </source>
</evidence>
<evidence type="ECO:0000256" key="15">
    <source>
        <dbReference type="ARBA" id="ARBA00022840"/>
    </source>
</evidence>
<keyword evidence="7" id="KW-1003">Cell membrane</keyword>
<keyword evidence="22" id="KW-0869">Chloride channel</keyword>
<dbReference type="Pfam" id="PF23321">
    <property type="entry name" value="R1_ABCA1"/>
    <property type="match status" value="1"/>
</dbReference>
<keyword evidence="10" id="KW-0272">Extracellular matrix</keyword>
<evidence type="ECO:0000256" key="8">
    <source>
        <dbReference type="ARBA" id="ARBA00022490"/>
    </source>
</evidence>
<evidence type="ECO:0000256" key="4">
    <source>
        <dbReference type="ARBA" id="ARBA00004498"/>
    </source>
</evidence>
<dbReference type="Pfam" id="PF13410">
    <property type="entry name" value="GST_C_2"/>
    <property type="match status" value="1"/>
</dbReference>
<keyword evidence="14" id="KW-0547">Nucleotide-binding</keyword>
<dbReference type="SMART" id="SM00382">
    <property type="entry name" value="AAA"/>
    <property type="match status" value="1"/>
</dbReference>
<dbReference type="Proteomes" id="UP000504602">
    <property type="component" value="Unplaced"/>
</dbReference>
<keyword evidence="17 31" id="KW-1133">Transmembrane helix</keyword>
<comment type="subcellular location">
    <subcellularLocation>
        <location evidence="2">Cell membrane</location>
        <topology evidence="2">Single-pass membrane protein</topology>
    </subcellularLocation>
    <subcellularLocation>
        <location evidence="3">Cytoplasm</location>
    </subcellularLocation>
    <subcellularLocation>
        <location evidence="1">Nucleus</location>
    </subcellularLocation>
    <subcellularLocation>
        <location evidence="4">Secreted</location>
        <location evidence="4">Extracellular space</location>
        <location evidence="4">Extracellular matrix</location>
    </subcellularLocation>
</comment>
<evidence type="ECO:0000313" key="34">
    <source>
        <dbReference type="RefSeq" id="XP_030915077.1"/>
    </source>
</evidence>
<protein>
    <recommendedName>
        <fullName evidence="29">Chloride intracellular channel protein 3</fullName>
    </recommendedName>
    <alternativeName>
        <fullName evidence="30">Glutaredoxin-like oxidoreductase CLIC3</fullName>
    </alternativeName>
</protein>
<feature type="domain" description="ABC transporter" evidence="32">
    <location>
        <begin position="161"/>
        <end position="396"/>
    </location>
</feature>
<dbReference type="GO" id="GO:0005634">
    <property type="term" value="C:nucleus"/>
    <property type="evidence" value="ECO:0007669"/>
    <property type="project" value="UniProtKB-SubCell"/>
</dbReference>
<keyword evidence="20 31" id="KW-0472">Membrane</keyword>
<dbReference type="InterPro" id="IPR056264">
    <property type="entry name" value="R2_ABCA1-4-like"/>
</dbReference>
<dbReference type="CDD" id="cd03263">
    <property type="entry name" value="ABC_subfamily_A"/>
    <property type="match status" value="1"/>
</dbReference>
<evidence type="ECO:0000256" key="27">
    <source>
        <dbReference type="ARBA" id="ARBA00054384"/>
    </source>
</evidence>
<dbReference type="RefSeq" id="XP_030915077.1">
    <property type="nucleotide sequence ID" value="XM_031059217.1"/>
</dbReference>
<evidence type="ECO:0000256" key="24">
    <source>
        <dbReference type="ARBA" id="ARBA00023242"/>
    </source>
</evidence>
<evidence type="ECO:0000256" key="18">
    <source>
        <dbReference type="ARBA" id="ARBA00023002"/>
    </source>
</evidence>
<dbReference type="GO" id="GO:0140359">
    <property type="term" value="F:ABC-type transporter activity"/>
    <property type="evidence" value="ECO:0007669"/>
    <property type="project" value="InterPro"/>
</dbReference>
<evidence type="ECO:0000256" key="12">
    <source>
        <dbReference type="ARBA" id="ARBA00022692"/>
    </source>
</evidence>
<dbReference type="GO" id="GO:0016887">
    <property type="term" value="F:ATP hydrolysis activity"/>
    <property type="evidence" value="ECO:0007669"/>
    <property type="project" value="InterPro"/>
</dbReference>
<comment type="catalytic activity">
    <reaction evidence="26">
        <text>chloride(in) = chloride(out)</text>
        <dbReference type="Rhea" id="RHEA:29823"/>
        <dbReference type="ChEBI" id="CHEBI:17996"/>
    </reaction>
</comment>
<dbReference type="GO" id="GO:0034707">
    <property type="term" value="C:chloride channel complex"/>
    <property type="evidence" value="ECO:0007669"/>
    <property type="project" value="UniProtKB-KW"/>
</dbReference>
<dbReference type="CDD" id="cd10299">
    <property type="entry name" value="GST_C_CLIC3"/>
    <property type="match status" value="1"/>
</dbReference>
<dbReference type="FunFam" id="3.40.30.10:FF:000170">
    <property type="entry name" value="Chloride intracellular channel 3"/>
    <property type="match status" value="1"/>
</dbReference>
<evidence type="ECO:0000256" key="26">
    <source>
        <dbReference type="ARBA" id="ARBA00024167"/>
    </source>
</evidence>
<dbReference type="InterPro" id="IPR026082">
    <property type="entry name" value="ABCA"/>
</dbReference>
<evidence type="ECO:0000256" key="25">
    <source>
        <dbReference type="ARBA" id="ARBA00023303"/>
    </source>
</evidence>
<evidence type="ECO:0000256" key="16">
    <source>
        <dbReference type="ARBA" id="ARBA00022882"/>
    </source>
</evidence>
<keyword evidence="16" id="KW-0851">Voltage-gated channel</keyword>
<keyword evidence="12 31" id="KW-0812">Transmembrane</keyword>
<evidence type="ECO:0000256" key="17">
    <source>
        <dbReference type="ARBA" id="ARBA00022989"/>
    </source>
</evidence>
<evidence type="ECO:0000256" key="13">
    <source>
        <dbReference type="ARBA" id="ARBA00022737"/>
    </source>
</evidence>
<dbReference type="InterPro" id="IPR036282">
    <property type="entry name" value="Glutathione-S-Trfase_C_sf"/>
</dbReference>
<comment type="subunit">
    <text evidence="28">Associated with the C-terminal of MAPK15.</text>
</comment>
<dbReference type="GO" id="GO:0005737">
    <property type="term" value="C:cytoplasm"/>
    <property type="evidence" value="ECO:0007669"/>
    <property type="project" value="UniProtKB-SubCell"/>
</dbReference>
<evidence type="ECO:0000256" key="6">
    <source>
        <dbReference type="ARBA" id="ARBA00022448"/>
    </source>
</evidence>
<dbReference type="GO" id="GO:0005319">
    <property type="term" value="F:lipid transporter activity"/>
    <property type="evidence" value="ECO:0007669"/>
    <property type="project" value="TreeGrafter"/>
</dbReference>
<sequence length="761" mass="86466">MYPASFWFEVPSSAYVFLIVINLFIGITATVATFLLQLFEHDKDLKVVNSYLKSCFLVFPNYNLGHGLMEMAYNEYINEYYAKIGQFDKMKSPFEWDIVTRGLVAMTIEGFVGFFITIMCQYNFFRKPQRLPVSTKPIEDDIDVANERHRVLRGDADNDMLKIENLTKVYKSRKIGRILAVDRLCVGVRPGECFGLLGVNGAGKTTTFKMLTGDESTTGGEAFINGHSILKELLQVQQSLGYCPQFDALFDELTAQEHLELYTRLRGIPWKDEERVVKWALKKLELTKHADKPASTYSGGNKRKLSTAIALIGYPAFIFLDEPTTGMDPKARRFLWNLILDVIKTGRSVVLTSHSMEECEALCTRLAIMVNGRLKCLGSIQHLKNRFGDGYMITVRTKSSLNVKEVVRFFNRNFPEAVLKERHHTKAQYQLKSDQISLAQVFSKMEQVVDVLGIEDYSVSQTTLDNVFVNFAKKQSDNLEQQETSPSCVLQSPLERVLSLLRPRTAPTELRALVVEEQEDLETDDEGLISFEEERASEDGESIGHCPFCQRLFMVLLLKGVPFTLTTVDVKRALDVLKDFAPGAQLPVLLYNGEPKTDTITIEEFLEDQLSPPMCPSLVPQYPESSLAGNDIFHKFSAFIKNPVPAQDEALQRSLLRALLKLDEYLSAPLEHELAQDPHLRVSQRHFLDGNHLTLADCNLLPKLNIVQVVCQHYRRFGIPKDLRGVWRYLNSASETKEFKYTCPNSQEIIQAYRSVVRAPQ</sequence>
<dbReference type="GeneID" id="102038408"/>
<keyword evidence="24" id="KW-0539">Nucleus</keyword>
<dbReference type="PROSITE" id="PS50893">
    <property type="entry name" value="ABC_TRANSPORTER_2"/>
    <property type="match status" value="1"/>
</dbReference>
<keyword evidence="13" id="KW-0677">Repeat</keyword>
<evidence type="ECO:0000256" key="11">
    <source>
        <dbReference type="ARBA" id="ARBA00022553"/>
    </source>
</evidence>
<evidence type="ECO:0000256" key="30">
    <source>
        <dbReference type="ARBA" id="ARBA00075842"/>
    </source>
</evidence>
<name>A0A8N5EQD7_GEOFO</name>
<keyword evidence="23" id="KW-0868">Chloride</keyword>
<keyword evidence="11" id="KW-0597">Phosphoprotein</keyword>
<evidence type="ECO:0000256" key="28">
    <source>
        <dbReference type="ARBA" id="ARBA00063624"/>
    </source>
</evidence>
<evidence type="ECO:0000313" key="33">
    <source>
        <dbReference type="Proteomes" id="UP000504602"/>
    </source>
</evidence>
<dbReference type="Gene3D" id="1.20.1050.10">
    <property type="match status" value="1"/>
</dbReference>
<feature type="transmembrane region" description="Helical" evidence="31">
    <location>
        <begin position="98"/>
        <end position="119"/>
    </location>
</feature>
<accession>A0A8N5EQD7</accession>
<keyword evidence="21" id="KW-1015">Disulfide bond</keyword>
<evidence type="ECO:0000256" key="23">
    <source>
        <dbReference type="ARBA" id="ARBA00023214"/>
    </source>
</evidence>
<evidence type="ECO:0000256" key="10">
    <source>
        <dbReference type="ARBA" id="ARBA00022530"/>
    </source>
</evidence>
<keyword evidence="18" id="KW-0560">Oxidoreductase</keyword>
<dbReference type="SFLD" id="SFLDS00019">
    <property type="entry name" value="Glutathione_Transferase_(cytos"/>
    <property type="match status" value="1"/>
</dbReference>
<dbReference type="GO" id="GO:0005886">
    <property type="term" value="C:plasma membrane"/>
    <property type="evidence" value="ECO:0007669"/>
    <property type="project" value="UniProtKB-SubCell"/>
</dbReference>
<dbReference type="InterPro" id="IPR040079">
    <property type="entry name" value="Glutathione_S-Trfase"/>
</dbReference>
<evidence type="ECO:0000256" key="1">
    <source>
        <dbReference type="ARBA" id="ARBA00004123"/>
    </source>
</evidence>
<dbReference type="InterPro" id="IPR003593">
    <property type="entry name" value="AAA+_ATPase"/>
</dbReference>
<evidence type="ECO:0000256" key="5">
    <source>
        <dbReference type="ARBA" id="ARBA00007655"/>
    </source>
</evidence>
<keyword evidence="25" id="KW-0407">Ion channel</keyword>
<dbReference type="SUPFAM" id="SSF52833">
    <property type="entry name" value="Thioredoxin-like"/>
    <property type="match status" value="1"/>
</dbReference>
<keyword evidence="6" id="KW-0813">Transport</keyword>
<dbReference type="GO" id="GO:0016491">
    <property type="term" value="F:oxidoreductase activity"/>
    <property type="evidence" value="ECO:0007669"/>
    <property type="project" value="UniProtKB-KW"/>
</dbReference>